<dbReference type="GO" id="GO:0005507">
    <property type="term" value="F:copper ion binding"/>
    <property type="evidence" value="ECO:0007669"/>
    <property type="project" value="InterPro"/>
</dbReference>
<dbReference type="GO" id="GO:0008131">
    <property type="term" value="F:primary methylamine oxidase activity"/>
    <property type="evidence" value="ECO:0007669"/>
    <property type="project" value="InterPro"/>
</dbReference>
<evidence type="ECO:0000259" key="14">
    <source>
        <dbReference type="Pfam" id="PF02728"/>
    </source>
</evidence>
<dbReference type="InterPro" id="IPR036460">
    <property type="entry name" value="Cu_amine_oxidase_C_sf"/>
</dbReference>
<dbReference type="SUPFAM" id="SSF49998">
    <property type="entry name" value="Amine oxidase catalytic domain"/>
    <property type="match status" value="1"/>
</dbReference>
<dbReference type="SUPFAM" id="SSF54416">
    <property type="entry name" value="Amine oxidase N-terminal region"/>
    <property type="match status" value="2"/>
</dbReference>
<comment type="subunit">
    <text evidence="3">Homodimer.</text>
</comment>
<dbReference type="Pfam" id="PF02728">
    <property type="entry name" value="Cu_amine_oxidN3"/>
    <property type="match status" value="1"/>
</dbReference>
<feature type="domain" description="Copper amine oxidase catalytic" evidence="12">
    <location>
        <begin position="263"/>
        <end position="668"/>
    </location>
</feature>
<evidence type="ECO:0000256" key="11">
    <source>
        <dbReference type="RuleBase" id="RU000672"/>
    </source>
</evidence>
<dbReference type="GO" id="GO:0009611">
    <property type="term" value="P:response to wounding"/>
    <property type="evidence" value="ECO:0007669"/>
    <property type="project" value="UniProtKB-ARBA"/>
</dbReference>
<gene>
    <name evidence="15" type="ORF">WN944_025731</name>
</gene>
<evidence type="ECO:0000256" key="1">
    <source>
        <dbReference type="ARBA" id="ARBA00001935"/>
    </source>
</evidence>
<dbReference type="Pfam" id="PF02727">
    <property type="entry name" value="Cu_amine_oxidN2"/>
    <property type="match status" value="1"/>
</dbReference>
<dbReference type="GO" id="GO:1904585">
    <property type="term" value="P:response to putrescine"/>
    <property type="evidence" value="ECO:0007669"/>
    <property type="project" value="UniProtKB-ARBA"/>
</dbReference>
<feature type="modified residue" description="2',4',5'-topaquinone" evidence="10">
    <location>
        <position position="421"/>
    </location>
</feature>
<comment type="cofactor">
    <cofactor evidence="1">
        <name>Cu cation</name>
        <dbReference type="ChEBI" id="CHEBI:23378"/>
    </cofactor>
</comment>
<dbReference type="InterPro" id="IPR015800">
    <property type="entry name" value="Cu_amine_oxidase_N2"/>
</dbReference>
<dbReference type="PROSITE" id="PS01164">
    <property type="entry name" value="COPPER_AMINE_OXID_1"/>
    <property type="match status" value="1"/>
</dbReference>
<comment type="PTM">
    <text evidence="10 11">Topaquinone (TPQ) is generated by copper-dependent autoxidation of a specific tyrosyl residue.</text>
</comment>
<dbReference type="EC" id="1.4.3.-" evidence="11"/>
<evidence type="ECO:0000256" key="9">
    <source>
        <dbReference type="PIRSR" id="PIRSR600269-50"/>
    </source>
</evidence>
<evidence type="ECO:0000256" key="2">
    <source>
        <dbReference type="ARBA" id="ARBA00007983"/>
    </source>
</evidence>
<dbReference type="PANTHER" id="PTHR10638:SF40">
    <property type="entry name" value="PRIMARY AMINE OXIDASE 1"/>
    <property type="match status" value="1"/>
</dbReference>
<dbReference type="FunFam" id="2.70.98.20:FF:000004">
    <property type="entry name" value="Amine oxidase"/>
    <property type="match status" value="1"/>
</dbReference>
<evidence type="ECO:0000256" key="8">
    <source>
        <dbReference type="ARBA" id="ARBA00023157"/>
    </source>
</evidence>
<reference evidence="15 16" key="1">
    <citation type="submission" date="2024-05" db="EMBL/GenBank/DDBJ databases">
        <title>Haplotype-resolved chromosome-level genome assembly of Huyou (Citrus changshanensis).</title>
        <authorList>
            <person name="Miao C."/>
            <person name="Chen W."/>
            <person name="Wu Y."/>
            <person name="Wang L."/>
            <person name="Zhao S."/>
            <person name="Grierson D."/>
            <person name="Xu C."/>
            <person name="Chen K."/>
        </authorList>
    </citation>
    <scope>NUCLEOTIDE SEQUENCE [LARGE SCALE GENOMIC DNA]</scope>
    <source>
        <strain evidence="15">01-14</strain>
        <tissue evidence="15">Leaf</tissue>
    </source>
</reference>
<evidence type="ECO:0000256" key="3">
    <source>
        <dbReference type="ARBA" id="ARBA00011738"/>
    </source>
</evidence>
<sequence>MWYHYLLHASCTMTPTPLKVMSMTMTIPLLVLAFLLQCCCANILYHPLDPLNPSEINQTKLIVQNSKLGTLPNLTFHSLDLEEPDKVHVLGWLSKEKQGKFNLHRQAKVVLRAGGETHELIVDLAIGSITSHNIYKGHGYPPFAFIEFFRASKLPLTYPKFRESIRRRGLNLSEVSCLPFTVGWYGEHVTNRTLKVVCFYRGGSPNIFARPIEGISMLVDVDKMQIIKYTDRLRLPLPRAEGTDYTSAKTNPDSVICNVTKGGFTIEGHKVKWANWDFHVSFDARAGIVISTASIFDDKINKFRRVLYKGHVSETFVPYMDPTNEWYFKTFMDLGEFGFGRAAGSLQPVIDCPSNAEYLDGYVAGADGQPQQFSRVICIFERYSGNVAWRHTEINVPGKVIRSGEPEVSLVVRMVATVGNYDYVLDWEFEKSGTIKIGVALTGILEMKATSYTNNDQITENVYGTLVAENAVAVNHDHFVTYYLDLDVDGNGNSFVKSKLKTARVSNVRASPRKSYWTVVKETAKTEAEARIRLGVEPAELLVVNANQKTKLGNHVGYRLITGQPVTSLLSDDDYPQIRASYTKYQVWVTAYNKSERWAGGFYTDQSRGDDGLAVWSRRNREIENKDIVLWYTVGFHHIPYQEDFPLMPTIHGGFELRPSNFFESNPLLLRQENAEK</sequence>
<dbReference type="GO" id="GO:0009308">
    <property type="term" value="P:amine metabolic process"/>
    <property type="evidence" value="ECO:0007669"/>
    <property type="project" value="UniProtKB-UniRule"/>
</dbReference>
<dbReference type="Proteomes" id="UP001428341">
    <property type="component" value="Unassembled WGS sequence"/>
</dbReference>
<evidence type="ECO:0000256" key="10">
    <source>
        <dbReference type="PIRSR" id="PIRSR600269-51"/>
    </source>
</evidence>
<dbReference type="InterPro" id="IPR049948">
    <property type="entry name" value="Cu_Am_ox_TPQ-bd"/>
</dbReference>
<keyword evidence="7 11" id="KW-0186">Copper</keyword>
<dbReference type="FunFam" id="3.10.450.40:FF:000005">
    <property type="entry name" value="Amine oxidase"/>
    <property type="match status" value="1"/>
</dbReference>
<evidence type="ECO:0000313" key="16">
    <source>
        <dbReference type="Proteomes" id="UP001428341"/>
    </source>
</evidence>
<evidence type="ECO:0000259" key="13">
    <source>
        <dbReference type="Pfam" id="PF02727"/>
    </source>
</evidence>
<dbReference type="Gene3D" id="3.10.450.40">
    <property type="match status" value="2"/>
</dbReference>
<feature type="active site" description="Schiff-base intermediate with substrate; via topaquinone" evidence="9">
    <location>
        <position position="421"/>
    </location>
</feature>
<dbReference type="InterPro" id="IPR000269">
    <property type="entry name" value="Cu_amine_oxidase"/>
</dbReference>
<protein>
    <recommendedName>
        <fullName evidence="11">Amine oxidase</fullName>
        <ecNumber evidence="11">1.4.3.-</ecNumber>
    </recommendedName>
</protein>
<dbReference type="PANTHER" id="PTHR10638">
    <property type="entry name" value="COPPER AMINE OXIDASE"/>
    <property type="match status" value="1"/>
</dbReference>
<proteinExistence type="inferred from homology"/>
<comment type="similarity">
    <text evidence="2 11">Belongs to the copper/topaquinone oxidase family.</text>
</comment>
<name>A0AAP0QCK1_9ROSI</name>
<dbReference type="EMBL" id="JBCGBO010000024">
    <property type="protein sequence ID" value="KAK9182586.1"/>
    <property type="molecule type" value="Genomic_DNA"/>
</dbReference>
<accession>A0AAP0QCK1</accession>
<dbReference type="FunFam" id="3.10.450.40:FF:000012">
    <property type="entry name" value="Amine oxidase"/>
    <property type="match status" value="1"/>
</dbReference>
<dbReference type="InterPro" id="IPR049947">
    <property type="entry name" value="Cu_Am_Ox_Cu-bd"/>
</dbReference>
<dbReference type="InterPro" id="IPR016182">
    <property type="entry name" value="Cu_amine_oxidase_N-reg"/>
</dbReference>
<dbReference type="GO" id="GO:0009737">
    <property type="term" value="P:response to abscisic acid"/>
    <property type="evidence" value="ECO:0007669"/>
    <property type="project" value="UniProtKB-ARBA"/>
</dbReference>
<evidence type="ECO:0000256" key="6">
    <source>
        <dbReference type="ARBA" id="ARBA00023002"/>
    </source>
</evidence>
<dbReference type="Pfam" id="PF01179">
    <property type="entry name" value="Cu_amine_oxid"/>
    <property type="match status" value="1"/>
</dbReference>
<keyword evidence="8" id="KW-1015">Disulfide bond</keyword>
<dbReference type="InterPro" id="IPR015798">
    <property type="entry name" value="Cu_amine_oxidase_C"/>
</dbReference>
<dbReference type="GO" id="GO:0048038">
    <property type="term" value="F:quinone binding"/>
    <property type="evidence" value="ECO:0007669"/>
    <property type="project" value="InterPro"/>
</dbReference>
<feature type="active site" description="Proton acceptor" evidence="9">
    <location>
        <position position="333"/>
    </location>
</feature>
<dbReference type="Gene3D" id="2.70.98.20">
    <property type="entry name" value="Copper amine oxidase, catalytic domain"/>
    <property type="match status" value="1"/>
</dbReference>
<comment type="cofactor">
    <cofactor evidence="11">
        <name>Cu cation</name>
        <dbReference type="ChEBI" id="CHEBI:23378"/>
    </cofactor>
    <text evidence="11">Contains 1 topaquinone per subunit.</text>
</comment>
<keyword evidence="16" id="KW-1185">Reference proteome</keyword>
<evidence type="ECO:0000313" key="15">
    <source>
        <dbReference type="EMBL" id="KAK9182586.1"/>
    </source>
</evidence>
<dbReference type="GO" id="GO:0009751">
    <property type="term" value="P:response to salicylic acid"/>
    <property type="evidence" value="ECO:0007669"/>
    <property type="project" value="UniProtKB-ARBA"/>
</dbReference>
<dbReference type="GO" id="GO:0009733">
    <property type="term" value="P:response to auxin"/>
    <property type="evidence" value="ECO:0007669"/>
    <property type="project" value="UniProtKB-ARBA"/>
</dbReference>
<feature type="domain" description="Copper amine oxidase N2-terminal" evidence="13">
    <location>
        <begin position="46"/>
        <end position="134"/>
    </location>
</feature>
<evidence type="ECO:0000259" key="12">
    <source>
        <dbReference type="Pfam" id="PF01179"/>
    </source>
</evidence>
<dbReference type="GO" id="GO:0052595">
    <property type="term" value="F:aliphatic amine oxidase activity"/>
    <property type="evidence" value="ECO:0007669"/>
    <property type="project" value="UniProtKB-ARBA"/>
</dbReference>
<feature type="domain" description="Copper amine oxidase N3-terminal" evidence="14">
    <location>
        <begin position="141"/>
        <end position="234"/>
    </location>
</feature>
<evidence type="ECO:0000256" key="4">
    <source>
        <dbReference type="ARBA" id="ARBA00022723"/>
    </source>
</evidence>
<comment type="caution">
    <text evidence="15">The sequence shown here is derived from an EMBL/GenBank/DDBJ whole genome shotgun (WGS) entry which is preliminary data.</text>
</comment>
<keyword evidence="5 9" id="KW-0801">TPQ</keyword>
<keyword evidence="6 11" id="KW-0560">Oxidoreductase</keyword>
<organism evidence="15 16">
    <name type="scientific">Citrus x changshan-huyou</name>
    <dbReference type="NCBI Taxonomy" id="2935761"/>
    <lineage>
        <taxon>Eukaryota</taxon>
        <taxon>Viridiplantae</taxon>
        <taxon>Streptophyta</taxon>
        <taxon>Embryophyta</taxon>
        <taxon>Tracheophyta</taxon>
        <taxon>Spermatophyta</taxon>
        <taxon>Magnoliopsida</taxon>
        <taxon>eudicotyledons</taxon>
        <taxon>Gunneridae</taxon>
        <taxon>Pentapetalae</taxon>
        <taxon>rosids</taxon>
        <taxon>malvids</taxon>
        <taxon>Sapindales</taxon>
        <taxon>Rutaceae</taxon>
        <taxon>Aurantioideae</taxon>
        <taxon>Citrus</taxon>
    </lineage>
</organism>
<dbReference type="GO" id="GO:0009414">
    <property type="term" value="P:response to water deprivation"/>
    <property type="evidence" value="ECO:0007669"/>
    <property type="project" value="UniProtKB-ARBA"/>
</dbReference>
<dbReference type="InterPro" id="IPR015802">
    <property type="entry name" value="Cu_amine_oxidase_N3"/>
</dbReference>
<evidence type="ECO:0000256" key="7">
    <source>
        <dbReference type="ARBA" id="ARBA00023008"/>
    </source>
</evidence>
<keyword evidence="4 11" id="KW-0479">Metal-binding</keyword>
<dbReference type="GO" id="GO:0009753">
    <property type="term" value="P:response to jasmonic acid"/>
    <property type="evidence" value="ECO:0007669"/>
    <property type="project" value="UniProtKB-ARBA"/>
</dbReference>
<evidence type="ECO:0000256" key="5">
    <source>
        <dbReference type="ARBA" id="ARBA00022772"/>
    </source>
</evidence>
<dbReference type="PROSITE" id="PS01165">
    <property type="entry name" value="COPPER_AMINE_OXID_2"/>
    <property type="match status" value="1"/>
</dbReference>
<dbReference type="AlphaFoldDB" id="A0AAP0QCK1"/>